<dbReference type="Gene3D" id="3.30.565.10">
    <property type="entry name" value="Histidine kinase-like ATPase, C-terminal domain"/>
    <property type="match status" value="1"/>
</dbReference>
<evidence type="ECO:0008006" key="3">
    <source>
        <dbReference type="Google" id="ProtNLM"/>
    </source>
</evidence>
<proteinExistence type="predicted"/>
<accession>A0A0C2YB21</accession>
<evidence type="ECO:0000313" key="1">
    <source>
        <dbReference type="EMBL" id="KIL96954.1"/>
    </source>
</evidence>
<keyword evidence="2" id="KW-1185">Reference proteome</keyword>
<dbReference type="Proteomes" id="UP000031971">
    <property type="component" value="Unassembled WGS sequence"/>
</dbReference>
<dbReference type="InterPro" id="IPR036890">
    <property type="entry name" value="HATPase_C_sf"/>
</dbReference>
<comment type="caution">
    <text evidence="1">The sequence shown here is derived from an EMBL/GenBank/DDBJ whole genome shotgun (WGS) entry which is preliminary data.</text>
</comment>
<dbReference type="SUPFAM" id="SSF55874">
    <property type="entry name" value="ATPase domain of HSP90 chaperone/DNA topoisomerase II/histidine kinase"/>
    <property type="match status" value="1"/>
</dbReference>
<protein>
    <recommendedName>
        <fullName evidence="3">ATP-binding protein</fullName>
    </recommendedName>
</protein>
<dbReference type="STRING" id="272627.CCC_01447"/>
<gene>
    <name evidence="1" type="ORF">CCC_01447</name>
</gene>
<evidence type="ECO:0000313" key="2">
    <source>
        <dbReference type="Proteomes" id="UP000031971"/>
    </source>
</evidence>
<reference evidence="1 2" key="1">
    <citation type="submission" date="2015-01" db="EMBL/GenBank/DDBJ databases">
        <title>Genome Sequence of Magnetospirillum magnetotacticum Strain MS-1.</title>
        <authorList>
            <person name="Marinov G.K."/>
            <person name="Smalley M.D."/>
            <person name="DeSalvo G."/>
        </authorList>
    </citation>
    <scope>NUCLEOTIDE SEQUENCE [LARGE SCALE GENOMIC DNA]</scope>
    <source>
        <strain evidence="1 2">MS-1</strain>
    </source>
</reference>
<dbReference type="EMBL" id="JXSL01000033">
    <property type="protein sequence ID" value="KIL96954.1"/>
    <property type="molecule type" value="Genomic_DNA"/>
</dbReference>
<sequence>MERNATPPVKSRPAPPRASAMIEALRGLGYSTATALADIIDNSVSANARNVSLTFGWAGERSHVVILDDGDGMDAAALDLAMRLGERSPIDEREAGDLGRFGLGLKTASFSQCRSLTVASAKAVEIHCLRWDLDVLAASADDGWHLLEGPAEGSEDMLSPLADVGRGTLVLWQALDRIVTPGFKEQDFLDLIDGVERHLAMVFHRYMDSPRPRLRLTINGRPIAPWDPFMASHPATYSSPVARLGDVEVQCHVLPHKDRLTPDEAESGGGPHGWTAQQGFYVYRNERLLVAGSWLGLGQRRSWTKEEAHRLARIRLDIPNSADAAWKIDIRKSTARPPVGIRAALTRLAEDARSRARKVFAHRGQPVRVGGAQPVVQAWRAEHFKGGMRYRIDDSHPAVREVLDQAGDLAPQIKAMIRVIEETVPVQRIWLDTAEGKETPRTGFSGDPPAEVRSVLSAVYRNLVVRKGMSPELARERLLHTEPFHNYPELVGSLPDDPAAGG</sequence>
<dbReference type="Pfam" id="PF13589">
    <property type="entry name" value="HATPase_c_3"/>
    <property type="match status" value="1"/>
</dbReference>
<organism evidence="1 2">
    <name type="scientific">Paramagnetospirillum magnetotacticum MS-1</name>
    <dbReference type="NCBI Taxonomy" id="272627"/>
    <lineage>
        <taxon>Bacteria</taxon>
        <taxon>Pseudomonadati</taxon>
        <taxon>Pseudomonadota</taxon>
        <taxon>Alphaproteobacteria</taxon>
        <taxon>Rhodospirillales</taxon>
        <taxon>Magnetospirillaceae</taxon>
        <taxon>Paramagnetospirillum</taxon>
    </lineage>
</organism>
<name>A0A0C2YB21_PARME</name>
<dbReference type="AlphaFoldDB" id="A0A0C2YB21"/>